<dbReference type="Pfam" id="PF13439">
    <property type="entry name" value="Glyco_transf_4"/>
    <property type="match status" value="1"/>
</dbReference>
<dbReference type="PANTHER" id="PTHR12526">
    <property type="entry name" value="GLYCOSYLTRANSFERASE"/>
    <property type="match status" value="1"/>
</dbReference>
<dbReference type="OrthoDB" id="3371840at2"/>
<feature type="domain" description="Glycosyl transferase family 1" evidence="3">
    <location>
        <begin position="202"/>
        <end position="353"/>
    </location>
</feature>
<dbReference type="GO" id="GO:0016757">
    <property type="term" value="F:glycosyltransferase activity"/>
    <property type="evidence" value="ECO:0007669"/>
    <property type="project" value="UniProtKB-KW"/>
</dbReference>
<evidence type="ECO:0000259" key="4">
    <source>
        <dbReference type="Pfam" id="PF13439"/>
    </source>
</evidence>
<keyword evidence="1" id="KW-0328">Glycosyltransferase</keyword>
<dbReference type="RefSeq" id="WP_152602047.1">
    <property type="nucleotide sequence ID" value="NZ_JACHBQ010000001.1"/>
</dbReference>
<evidence type="ECO:0000313" key="5">
    <source>
        <dbReference type="EMBL" id="MBB5642392.1"/>
    </source>
</evidence>
<dbReference type="EMBL" id="JACHBQ010000001">
    <property type="protein sequence ID" value="MBB5642392.1"/>
    <property type="molecule type" value="Genomic_DNA"/>
</dbReference>
<dbReference type="CDD" id="cd03801">
    <property type="entry name" value="GT4_PimA-like"/>
    <property type="match status" value="1"/>
</dbReference>
<sequence length="399" mass="43399">MHIAIVGPSNPSEFAADLDSVTSFPAGMGGIPVNGLVRSLLDLGHRVSLITASPGATTVWKAQGPMLTIVAVPFRVRARNRALDFFKVERRALAQALRECDADVFHAHWTYEFTLACIDARAQPLLVTAHDAPFTILRHMPDSYRVFRTLMALRARISIKNLTAVAPYLAQRWEKEMWFRRHITVIPNPIPQLVLPDLEALGHPVILDVADGSARKNVRVLLRAFELVRVEFPLSELRLVGNGLEAGGPLAVWAQGENLGHGVAFLGSLDRTEVARQYAEATMFCHSSLEEAQPMCLLEAMSAKLPIVAGVRSGGVPWTLFEGEAGILVDVSAVDALSKGILQTLTRPEDAAARADRAVTLMGARYSPEIIAQQYLGEYARITQTAAADSRPSQSTVAG</sequence>
<keyword evidence="2 5" id="KW-0808">Transferase</keyword>
<evidence type="ECO:0000259" key="3">
    <source>
        <dbReference type="Pfam" id="PF00534"/>
    </source>
</evidence>
<gene>
    <name evidence="5" type="ORF">BJ997_002940</name>
</gene>
<name>A0A7W8ZYL0_9MICO</name>
<dbReference type="Pfam" id="PF00534">
    <property type="entry name" value="Glycos_transf_1"/>
    <property type="match status" value="1"/>
</dbReference>
<reference evidence="5 6" key="1">
    <citation type="submission" date="2020-08" db="EMBL/GenBank/DDBJ databases">
        <title>Sequencing the genomes of 1000 actinobacteria strains.</title>
        <authorList>
            <person name="Klenk H.-P."/>
        </authorList>
    </citation>
    <scope>NUCLEOTIDE SEQUENCE [LARGE SCALE GENOMIC DNA]</scope>
    <source>
        <strain evidence="5 6">DSM 21065</strain>
    </source>
</reference>
<dbReference type="AlphaFoldDB" id="A0A7W8ZYL0"/>
<dbReference type="InterPro" id="IPR001296">
    <property type="entry name" value="Glyco_trans_1"/>
</dbReference>
<evidence type="ECO:0000256" key="1">
    <source>
        <dbReference type="ARBA" id="ARBA00022676"/>
    </source>
</evidence>
<dbReference type="Gene3D" id="3.40.50.2000">
    <property type="entry name" value="Glycogen Phosphorylase B"/>
    <property type="match status" value="2"/>
</dbReference>
<dbReference type="PANTHER" id="PTHR12526:SF630">
    <property type="entry name" value="GLYCOSYLTRANSFERASE"/>
    <property type="match status" value="1"/>
</dbReference>
<accession>A0A7W8ZYL0</accession>
<feature type="domain" description="Glycosyltransferase subfamily 4-like N-terminal" evidence="4">
    <location>
        <begin position="36"/>
        <end position="190"/>
    </location>
</feature>
<organism evidence="5 6">
    <name type="scientific">Cryobacterium roopkundense</name>
    <dbReference type="NCBI Taxonomy" id="1001240"/>
    <lineage>
        <taxon>Bacteria</taxon>
        <taxon>Bacillati</taxon>
        <taxon>Actinomycetota</taxon>
        <taxon>Actinomycetes</taxon>
        <taxon>Micrococcales</taxon>
        <taxon>Microbacteriaceae</taxon>
        <taxon>Cryobacterium</taxon>
    </lineage>
</organism>
<proteinExistence type="predicted"/>
<dbReference type="Proteomes" id="UP000561726">
    <property type="component" value="Unassembled WGS sequence"/>
</dbReference>
<dbReference type="InterPro" id="IPR028098">
    <property type="entry name" value="Glyco_trans_4-like_N"/>
</dbReference>
<protein>
    <submittedName>
        <fullName evidence="5">Glycosyltransferase involved in cell wall biosynthesis</fullName>
    </submittedName>
</protein>
<dbReference type="SUPFAM" id="SSF53756">
    <property type="entry name" value="UDP-Glycosyltransferase/glycogen phosphorylase"/>
    <property type="match status" value="1"/>
</dbReference>
<evidence type="ECO:0000313" key="6">
    <source>
        <dbReference type="Proteomes" id="UP000561726"/>
    </source>
</evidence>
<comment type="caution">
    <text evidence="5">The sequence shown here is derived from an EMBL/GenBank/DDBJ whole genome shotgun (WGS) entry which is preliminary data.</text>
</comment>
<evidence type="ECO:0000256" key="2">
    <source>
        <dbReference type="ARBA" id="ARBA00022679"/>
    </source>
</evidence>